<dbReference type="InterPro" id="IPR037448">
    <property type="entry name" value="Zig-8"/>
</dbReference>
<dbReference type="OrthoDB" id="190835at2759"/>
<dbReference type="Proteomes" id="UP000283509">
    <property type="component" value="Unassembled WGS sequence"/>
</dbReference>
<evidence type="ECO:0000313" key="3">
    <source>
        <dbReference type="Proteomes" id="UP000283509"/>
    </source>
</evidence>
<accession>A0A3R7PCZ3</accession>
<keyword evidence="3" id="KW-1185">Reference proteome</keyword>
<dbReference type="InterPro" id="IPR013783">
    <property type="entry name" value="Ig-like_fold"/>
</dbReference>
<dbReference type="AlphaFoldDB" id="A0A3R7PCZ3"/>
<comment type="caution">
    <text evidence="2">The sequence shown here is derived from an EMBL/GenBank/DDBJ whole genome shotgun (WGS) entry which is preliminary data.</text>
</comment>
<proteinExistence type="predicted"/>
<dbReference type="InterPro" id="IPR036179">
    <property type="entry name" value="Ig-like_dom_sf"/>
</dbReference>
<organism evidence="2 3">
    <name type="scientific">Penaeus vannamei</name>
    <name type="common">Whiteleg shrimp</name>
    <name type="synonym">Litopenaeus vannamei</name>
    <dbReference type="NCBI Taxonomy" id="6689"/>
    <lineage>
        <taxon>Eukaryota</taxon>
        <taxon>Metazoa</taxon>
        <taxon>Ecdysozoa</taxon>
        <taxon>Arthropoda</taxon>
        <taxon>Crustacea</taxon>
        <taxon>Multicrustacea</taxon>
        <taxon>Malacostraca</taxon>
        <taxon>Eumalacostraca</taxon>
        <taxon>Eucarida</taxon>
        <taxon>Decapoda</taxon>
        <taxon>Dendrobranchiata</taxon>
        <taxon>Penaeoidea</taxon>
        <taxon>Penaeidae</taxon>
        <taxon>Penaeus</taxon>
    </lineage>
</organism>
<dbReference type="PANTHER" id="PTHR23279:SF41">
    <property type="entry name" value="DEFECTIVE PROBOSCIS EXTENSION RESPONSE 4-RELATED"/>
    <property type="match status" value="1"/>
</dbReference>
<name>A0A3R7PCZ3_PENVA</name>
<feature type="domain" description="Ig-like" evidence="1">
    <location>
        <begin position="1"/>
        <end position="87"/>
    </location>
</feature>
<dbReference type="EMBL" id="QCYY01002865">
    <property type="protein sequence ID" value="ROT67024.1"/>
    <property type="molecule type" value="Genomic_DNA"/>
</dbReference>
<dbReference type="Gene3D" id="2.60.40.10">
    <property type="entry name" value="Immunoglobulins"/>
    <property type="match status" value="1"/>
</dbReference>
<dbReference type="InterPro" id="IPR003598">
    <property type="entry name" value="Ig_sub2"/>
</dbReference>
<evidence type="ECO:0000259" key="1">
    <source>
        <dbReference type="PROSITE" id="PS50835"/>
    </source>
</evidence>
<dbReference type="PANTHER" id="PTHR23279">
    <property type="entry name" value="DEFECTIVE PROBOSCIS EXTENSION RESPONSE DPR -RELATED"/>
    <property type="match status" value="1"/>
</dbReference>
<reference evidence="2 3" key="1">
    <citation type="submission" date="2018-04" db="EMBL/GenBank/DDBJ databases">
        <authorList>
            <person name="Zhang X."/>
            <person name="Yuan J."/>
            <person name="Li F."/>
            <person name="Xiang J."/>
        </authorList>
    </citation>
    <scope>NUCLEOTIDE SEQUENCE [LARGE SCALE GENOMIC DNA]</scope>
    <source>
        <tissue evidence="2">Muscle</tissue>
    </source>
</reference>
<dbReference type="SMART" id="SM00409">
    <property type="entry name" value="IG"/>
    <property type="match status" value="1"/>
</dbReference>
<sequence length="128" mass="14083">MEGQYEQYMNSGGDIDLRCSVPRVTKPPDYILWYHGKKVINYSVRSGVQVFTNRKKKSSRLLIKNAGVADSGNYTCVPSNAKAASVIVHVIQEETPAAIQRGSGESLSANLPNLMCLVVVSLIRFSCF</sequence>
<dbReference type="Pfam" id="PF13927">
    <property type="entry name" value="Ig_3"/>
    <property type="match status" value="1"/>
</dbReference>
<protein>
    <submittedName>
        <fullName evidence="2">Putative T-lymphocyte activation antigen CD86-like</fullName>
    </submittedName>
</protein>
<gene>
    <name evidence="2" type="ORF">C7M84_014921</name>
</gene>
<dbReference type="PROSITE" id="PS50835">
    <property type="entry name" value="IG_LIKE"/>
    <property type="match status" value="1"/>
</dbReference>
<dbReference type="InterPro" id="IPR003599">
    <property type="entry name" value="Ig_sub"/>
</dbReference>
<dbReference type="InterPro" id="IPR007110">
    <property type="entry name" value="Ig-like_dom"/>
</dbReference>
<dbReference type="CDD" id="cd00096">
    <property type="entry name" value="Ig"/>
    <property type="match status" value="1"/>
</dbReference>
<dbReference type="GO" id="GO:0050808">
    <property type="term" value="P:synapse organization"/>
    <property type="evidence" value="ECO:0007669"/>
    <property type="project" value="TreeGrafter"/>
</dbReference>
<reference evidence="2 3" key="2">
    <citation type="submission" date="2019-01" db="EMBL/GenBank/DDBJ databases">
        <title>The decoding of complex shrimp genome reveals the adaptation for benthos swimmer, frequently molting mechanism and breeding impact on genome.</title>
        <authorList>
            <person name="Sun Y."/>
            <person name="Gao Y."/>
            <person name="Yu Y."/>
        </authorList>
    </citation>
    <scope>NUCLEOTIDE SEQUENCE [LARGE SCALE GENOMIC DNA]</scope>
    <source>
        <tissue evidence="2">Muscle</tissue>
    </source>
</reference>
<evidence type="ECO:0000313" key="2">
    <source>
        <dbReference type="EMBL" id="ROT67024.1"/>
    </source>
</evidence>
<dbReference type="GO" id="GO:0032589">
    <property type="term" value="C:neuron projection membrane"/>
    <property type="evidence" value="ECO:0007669"/>
    <property type="project" value="TreeGrafter"/>
</dbReference>
<dbReference type="SUPFAM" id="SSF48726">
    <property type="entry name" value="Immunoglobulin"/>
    <property type="match status" value="1"/>
</dbReference>
<dbReference type="SMART" id="SM00408">
    <property type="entry name" value="IGc2"/>
    <property type="match status" value="1"/>
</dbReference>